<proteinExistence type="predicted"/>
<accession>A0A6B3SMW4</accession>
<dbReference type="Proteomes" id="UP000482155">
    <property type="component" value="Unassembled WGS sequence"/>
</dbReference>
<comment type="caution">
    <text evidence="1">The sequence shown here is derived from an EMBL/GenBank/DDBJ whole genome shotgun (WGS) entry which is preliminary data.</text>
</comment>
<evidence type="ECO:0000313" key="2">
    <source>
        <dbReference type="Proteomes" id="UP000482155"/>
    </source>
</evidence>
<protein>
    <submittedName>
        <fullName evidence="1">Uncharacterized protein</fullName>
    </submittedName>
</protein>
<dbReference type="AlphaFoldDB" id="A0A6B3SMW4"/>
<gene>
    <name evidence="1" type="ORF">G3574_03150</name>
</gene>
<organism evidence="1 2">
    <name type="scientific">Noviherbaspirillum galbum</name>
    <dbReference type="NCBI Taxonomy" id="2709383"/>
    <lineage>
        <taxon>Bacteria</taxon>
        <taxon>Pseudomonadati</taxon>
        <taxon>Pseudomonadota</taxon>
        <taxon>Betaproteobacteria</taxon>
        <taxon>Burkholderiales</taxon>
        <taxon>Oxalobacteraceae</taxon>
        <taxon>Noviherbaspirillum</taxon>
    </lineage>
</organism>
<reference evidence="1 2" key="1">
    <citation type="submission" date="2020-02" db="EMBL/GenBank/DDBJ databases">
        <authorList>
            <person name="Kim M.K."/>
        </authorList>
    </citation>
    <scope>NUCLEOTIDE SEQUENCE [LARGE SCALE GENOMIC DNA]</scope>
    <source>
        <strain evidence="1 2">17J57-3</strain>
    </source>
</reference>
<keyword evidence="2" id="KW-1185">Reference proteome</keyword>
<evidence type="ECO:0000313" key="1">
    <source>
        <dbReference type="EMBL" id="NEX60066.1"/>
    </source>
</evidence>
<dbReference type="EMBL" id="JAAIVB010000011">
    <property type="protein sequence ID" value="NEX60066.1"/>
    <property type="molecule type" value="Genomic_DNA"/>
</dbReference>
<name>A0A6B3SMW4_9BURK</name>
<sequence>MQEMYFYSAAKRCVIDSIRPDGKSMISGETFEQVKARVPDVQILTLEEASRALEQSVIDKVVTPITAAQFDAALEELPPTKWRVYGESESFMSSEPISGRVTTIYVRIGRAYFAFADVYTLTHQQIVDKVKACLH</sequence>
<dbReference type="RefSeq" id="WP_163960569.1">
    <property type="nucleotide sequence ID" value="NZ_JAAIVB010000011.1"/>
</dbReference>